<dbReference type="InterPro" id="IPR011009">
    <property type="entry name" value="Kinase-like_dom_sf"/>
</dbReference>
<dbReference type="PANTHER" id="PTHR43671:SF13">
    <property type="entry name" value="SERINE_THREONINE-PROTEIN KINASE NEK2"/>
    <property type="match status" value="1"/>
</dbReference>
<feature type="domain" description="Protein kinase" evidence="8">
    <location>
        <begin position="1"/>
        <end position="208"/>
    </location>
</feature>
<dbReference type="PROSITE" id="PS00108">
    <property type="entry name" value="PROTEIN_KINASE_ST"/>
    <property type="match status" value="1"/>
</dbReference>
<dbReference type="PROSITE" id="PS50011">
    <property type="entry name" value="PROTEIN_KINASE_DOM"/>
    <property type="match status" value="1"/>
</dbReference>
<protein>
    <recommendedName>
        <fullName evidence="1">non-specific serine/threonine protein kinase</fullName>
        <ecNumber evidence="1">2.7.11.1</ecNumber>
    </recommendedName>
</protein>
<dbReference type="InterPro" id="IPR008271">
    <property type="entry name" value="Ser/Thr_kinase_AS"/>
</dbReference>
<proteinExistence type="predicted"/>
<gene>
    <name evidence="9" type="ORF">GCM10025883_06510</name>
</gene>
<evidence type="ECO:0000256" key="2">
    <source>
        <dbReference type="ARBA" id="ARBA00022679"/>
    </source>
</evidence>
<feature type="compositionally biased region" description="Low complexity" evidence="6">
    <location>
        <begin position="330"/>
        <end position="377"/>
    </location>
</feature>
<dbReference type="SUPFAM" id="SSF56112">
    <property type="entry name" value="Protein kinase-like (PK-like)"/>
    <property type="match status" value="1"/>
</dbReference>
<evidence type="ECO:0000256" key="3">
    <source>
        <dbReference type="ARBA" id="ARBA00022741"/>
    </source>
</evidence>
<keyword evidence="7" id="KW-0472">Membrane</keyword>
<evidence type="ECO:0000259" key="8">
    <source>
        <dbReference type="PROSITE" id="PS50011"/>
    </source>
</evidence>
<keyword evidence="5" id="KW-0067">ATP-binding</keyword>
<keyword evidence="4" id="KW-0418">Kinase</keyword>
<dbReference type="Gene3D" id="1.10.510.10">
    <property type="entry name" value="Transferase(Phosphotransferase) domain 1"/>
    <property type="match status" value="1"/>
</dbReference>
<dbReference type="Pfam" id="PF00069">
    <property type="entry name" value="Pkinase"/>
    <property type="match status" value="1"/>
</dbReference>
<dbReference type="PANTHER" id="PTHR43671">
    <property type="entry name" value="SERINE/THREONINE-PROTEIN KINASE NEK"/>
    <property type="match status" value="1"/>
</dbReference>
<accession>A0ABQ6ILJ2</accession>
<dbReference type="SMART" id="SM00220">
    <property type="entry name" value="S_TKc"/>
    <property type="match status" value="1"/>
</dbReference>
<dbReference type="CDD" id="cd14014">
    <property type="entry name" value="STKc_PknB_like"/>
    <property type="match status" value="1"/>
</dbReference>
<evidence type="ECO:0000256" key="7">
    <source>
        <dbReference type="SAM" id="Phobius"/>
    </source>
</evidence>
<organism evidence="9 10">
    <name type="scientific">Mobilicoccus caccae</name>
    <dbReference type="NCBI Taxonomy" id="1859295"/>
    <lineage>
        <taxon>Bacteria</taxon>
        <taxon>Bacillati</taxon>
        <taxon>Actinomycetota</taxon>
        <taxon>Actinomycetes</taxon>
        <taxon>Micrococcales</taxon>
        <taxon>Dermatophilaceae</taxon>
        <taxon>Mobilicoccus</taxon>
    </lineage>
</organism>
<evidence type="ECO:0000256" key="6">
    <source>
        <dbReference type="SAM" id="MobiDB-lite"/>
    </source>
</evidence>
<feature type="compositionally biased region" description="Acidic residues" evidence="6">
    <location>
        <begin position="433"/>
        <end position="444"/>
    </location>
</feature>
<keyword evidence="2" id="KW-0808">Transferase</keyword>
<reference evidence="10" key="1">
    <citation type="journal article" date="2019" name="Int. J. Syst. Evol. Microbiol.">
        <title>The Global Catalogue of Microorganisms (GCM) 10K type strain sequencing project: providing services to taxonomists for standard genome sequencing and annotation.</title>
        <authorList>
            <consortium name="The Broad Institute Genomics Platform"/>
            <consortium name="The Broad Institute Genome Sequencing Center for Infectious Disease"/>
            <person name="Wu L."/>
            <person name="Ma J."/>
        </authorList>
    </citation>
    <scope>NUCLEOTIDE SEQUENCE [LARGE SCALE GENOMIC DNA]</scope>
    <source>
        <strain evidence="10">NBRC 113072</strain>
    </source>
</reference>
<keyword evidence="10" id="KW-1185">Reference proteome</keyword>
<dbReference type="EC" id="2.7.11.1" evidence="1"/>
<feature type="transmembrane region" description="Helical" evidence="7">
    <location>
        <begin position="291"/>
        <end position="314"/>
    </location>
</feature>
<feature type="compositionally biased region" description="Pro residues" evidence="6">
    <location>
        <begin position="450"/>
        <end position="460"/>
    </location>
</feature>
<evidence type="ECO:0000256" key="4">
    <source>
        <dbReference type="ARBA" id="ARBA00022777"/>
    </source>
</evidence>
<keyword evidence="7" id="KW-1133">Transmembrane helix</keyword>
<dbReference type="EMBL" id="BSUO01000001">
    <property type="protein sequence ID" value="GMA38606.1"/>
    <property type="molecule type" value="Genomic_DNA"/>
</dbReference>
<feature type="region of interest" description="Disordered" evidence="6">
    <location>
        <begin position="319"/>
        <end position="520"/>
    </location>
</feature>
<feature type="compositionally biased region" description="Gly residues" evidence="6">
    <location>
        <begin position="487"/>
        <end position="497"/>
    </location>
</feature>
<sequence>MLASVRHRHVVGVHDLVAEGTTLAIVMDLVEGPDLRSLLRARGTVAPATAARWGAQVAAGLAAAHAVGVVHRDVKPENVLIDAASDEAKLTDFGIARLMDASSQTATMLAGTPQYMSPEVAEGDVSGAAGDLYSLGAMVYELACGVPPFAGRGSALATLRAHAHEVAGRPPQMPDPLWAIVDQLLAKDPGQRPSSAAEASRRLSHVAEELAGVPAAERLSAPPPSARVITGAPDAPTMVGMQAVRSGAPASRHPVPGSPSATPVGGLGQGVFDQAAEVDDGWDEPRPSKRLMIGLVGVGAGLLLCAGVAAAVIMSGEETPASAGEVKPTVVPSDSASPMPASMSPGSPTGAPAGVTPLVSVPSAMPGAPAPSSVGGPTVMAPPGVPVPQPEERSIPALPVVPNTPENVPGDQPVVENPQPGERPIVKPPDPGPEVEEKEGEPPTDSELVPPEPPKPPEPGPNDHEAPPPPVDPRPPREDPPAPAPGEPGGSAGGSGAGAVDKPAEGRGGAEEQGPSSPPS</sequence>
<keyword evidence="7" id="KW-0812">Transmembrane</keyword>
<dbReference type="InterPro" id="IPR000719">
    <property type="entry name" value="Prot_kinase_dom"/>
</dbReference>
<evidence type="ECO:0000256" key="1">
    <source>
        <dbReference type="ARBA" id="ARBA00012513"/>
    </source>
</evidence>
<keyword evidence="3" id="KW-0547">Nucleotide-binding</keyword>
<dbReference type="Proteomes" id="UP001157126">
    <property type="component" value="Unassembled WGS sequence"/>
</dbReference>
<dbReference type="InterPro" id="IPR050660">
    <property type="entry name" value="NEK_Ser/Thr_kinase"/>
</dbReference>
<comment type="caution">
    <text evidence="9">The sequence shown here is derived from an EMBL/GenBank/DDBJ whole genome shotgun (WGS) entry which is preliminary data.</text>
</comment>
<evidence type="ECO:0000313" key="9">
    <source>
        <dbReference type="EMBL" id="GMA38606.1"/>
    </source>
</evidence>
<name>A0ABQ6ILJ2_9MICO</name>
<evidence type="ECO:0000256" key="5">
    <source>
        <dbReference type="ARBA" id="ARBA00022840"/>
    </source>
</evidence>
<evidence type="ECO:0000313" key="10">
    <source>
        <dbReference type="Proteomes" id="UP001157126"/>
    </source>
</evidence>